<dbReference type="Proteomes" id="UP000245880">
    <property type="component" value="Unassembled WGS sequence"/>
</dbReference>
<dbReference type="SUPFAM" id="SSF54593">
    <property type="entry name" value="Glyoxalase/Bleomycin resistance protein/Dihydroxybiphenyl dioxygenase"/>
    <property type="match status" value="1"/>
</dbReference>
<dbReference type="GO" id="GO:0032259">
    <property type="term" value="P:methylation"/>
    <property type="evidence" value="ECO:0007669"/>
    <property type="project" value="UniProtKB-KW"/>
</dbReference>
<dbReference type="Pfam" id="PF06983">
    <property type="entry name" value="3-dmu-9_3-mt"/>
    <property type="match status" value="1"/>
</dbReference>
<dbReference type="EMBL" id="QGDT01000005">
    <property type="protein sequence ID" value="PWJ57917.1"/>
    <property type="molecule type" value="Genomic_DNA"/>
</dbReference>
<evidence type="ECO:0000313" key="3">
    <source>
        <dbReference type="Proteomes" id="UP000245880"/>
    </source>
</evidence>
<dbReference type="PIRSF" id="PIRSF021700">
    <property type="entry name" value="3_dmu_93_MTrfase"/>
    <property type="match status" value="1"/>
</dbReference>
<dbReference type="AlphaFoldDB" id="A0A316B5J9"/>
<evidence type="ECO:0000259" key="1">
    <source>
        <dbReference type="Pfam" id="PF06983"/>
    </source>
</evidence>
<protein>
    <submittedName>
        <fullName evidence="2">Putative 3-demethylubiquinone-9 3-methyltransferase (Glyoxalase superfamily)</fullName>
    </submittedName>
</protein>
<dbReference type="RefSeq" id="WP_109674533.1">
    <property type="nucleotide sequence ID" value="NZ_QGDT01000005.1"/>
</dbReference>
<sequence length="140" mass="15670">MTHPLSPCLWFDGQAKAAAAHYCAIFENSRIIAENPMVVIFELNGTRFMALNGGPQYKFSPANSYVVTCDTQEEIDHYWERLGEGGKYNACGWLDDQYGVSWQVVPSILAELMNDPEKAPKALDAMMQMSKFEINALLNA</sequence>
<keyword evidence="3" id="KW-1185">Reference proteome</keyword>
<name>A0A316B5J9_9BACT</name>
<dbReference type="InterPro" id="IPR009725">
    <property type="entry name" value="3_dmu_93_MTrfase"/>
</dbReference>
<dbReference type="GO" id="GO:0008168">
    <property type="term" value="F:methyltransferase activity"/>
    <property type="evidence" value="ECO:0007669"/>
    <property type="project" value="UniProtKB-KW"/>
</dbReference>
<dbReference type="PANTHER" id="PTHR33990">
    <property type="entry name" value="PROTEIN YJDN-RELATED"/>
    <property type="match status" value="1"/>
</dbReference>
<accession>A0A316B5J9</accession>
<evidence type="ECO:0000313" key="2">
    <source>
        <dbReference type="EMBL" id="PWJ57917.1"/>
    </source>
</evidence>
<proteinExistence type="predicted"/>
<organism evidence="2 3">
    <name type="scientific">Dyadobacter jejuensis</name>
    <dbReference type="NCBI Taxonomy" id="1082580"/>
    <lineage>
        <taxon>Bacteria</taxon>
        <taxon>Pseudomonadati</taxon>
        <taxon>Bacteroidota</taxon>
        <taxon>Cytophagia</taxon>
        <taxon>Cytophagales</taxon>
        <taxon>Spirosomataceae</taxon>
        <taxon>Dyadobacter</taxon>
    </lineage>
</organism>
<comment type="caution">
    <text evidence="2">The sequence shown here is derived from an EMBL/GenBank/DDBJ whole genome shotgun (WGS) entry which is preliminary data.</text>
</comment>
<feature type="domain" description="PhnB-like" evidence="1">
    <location>
        <begin position="5"/>
        <end position="105"/>
    </location>
</feature>
<dbReference type="OrthoDB" id="9806473at2"/>
<keyword evidence="2" id="KW-0489">Methyltransferase</keyword>
<keyword evidence="2" id="KW-0830">Ubiquinone</keyword>
<dbReference type="InterPro" id="IPR029068">
    <property type="entry name" value="Glyas_Bleomycin-R_OHBP_Dase"/>
</dbReference>
<dbReference type="Gene3D" id="3.10.180.10">
    <property type="entry name" value="2,3-Dihydroxybiphenyl 1,2-Dioxygenase, domain 1"/>
    <property type="match status" value="1"/>
</dbReference>
<reference evidence="2 3" key="1">
    <citation type="submission" date="2018-03" db="EMBL/GenBank/DDBJ databases">
        <title>Genomic Encyclopedia of Archaeal and Bacterial Type Strains, Phase II (KMG-II): from individual species to whole genera.</title>
        <authorList>
            <person name="Goeker M."/>
        </authorList>
    </citation>
    <scope>NUCLEOTIDE SEQUENCE [LARGE SCALE GENOMIC DNA]</scope>
    <source>
        <strain evidence="2 3">DSM 100346</strain>
    </source>
</reference>
<dbReference type="InterPro" id="IPR028973">
    <property type="entry name" value="PhnB-like"/>
</dbReference>
<gene>
    <name evidence="2" type="ORF">CLV98_10597</name>
</gene>
<dbReference type="PANTHER" id="PTHR33990:SF2">
    <property type="entry name" value="PHNB-LIKE DOMAIN-CONTAINING PROTEIN"/>
    <property type="match status" value="1"/>
</dbReference>
<dbReference type="CDD" id="cd06588">
    <property type="entry name" value="PhnB_like"/>
    <property type="match status" value="1"/>
</dbReference>
<keyword evidence="2" id="KW-0808">Transferase</keyword>